<accession>X6P626</accession>
<keyword evidence="1" id="KW-0812">Transmembrane</keyword>
<dbReference type="Proteomes" id="UP000023152">
    <property type="component" value="Unassembled WGS sequence"/>
</dbReference>
<keyword evidence="1" id="KW-0472">Membrane</keyword>
<comment type="caution">
    <text evidence="2">The sequence shown here is derived from an EMBL/GenBank/DDBJ whole genome shotgun (WGS) entry which is preliminary data.</text>
</comment>
<keyword evidence="3" id="KW-1185">Reference proteome</keyword>
<protein>
    <submittedName>
        <fullName evidence="2">Uncharacterized protein</fullName>
    </submittedName>
</protein>
<evidence type="ECO:0000256" key="1">
    <source>
        <dbReference type="SAM" id="Phobius"/>
    </source>
</evidence>
<dbReference type="AlphaFoldDB" id="X6P626"/>
<sequence>MKTIPPRLTSASWQLLNLAQLGKGSAEREKHDIDGEKGKTKNQNMIKKYSRHVLGSLALLCLLGLYMYLTSSHLYRYNEIKINNESAEQLNPSKELVVVVMSAKWNQERRQNSLKICEYFNRNSVKCVVMNGFDGRNVSAKQKKSLIEQGYIHKDFRPMNKGTKIGTAMSKIMAMQTAINLVKDNPDIRIYYVVYTCARTCTHICVYACKYILFFFVLHSQKKKKKSNEWKYAVLFEDDALVNENFLELLQERFVELKYYVPDDKNNEKWDILQLFGADWCDPWNLKKRLLVKYMGHSVYQYVNGFALYTAIFAPISSFQRFLDYCLPFEEASDIWIGHFVKNGVLRAYMTCPPIAGEIGGASVIHPNRSFPKYSIPN</sequence>
<keyword evidence="1" id="KW-1133">Transmembrane helix</keyword>
<gene>
    <name evidence="2" type="ORF">RFI_04041</name>
</gene>
<proteinExistence type="predicted"/>
<feature type="transmembrane region" description="Helical" evidence="1">
    <location>
        <begin position="49"/>
        <end position="69"/>
    </location>
</feature>
<name>X6P626_RETFI</name>
<dbReference type="EMBL" id="ASPP01003705">
    <property type="protein sequence ID" value="ETO33067.1"/>
    <property type="molecule type" value="Genomic_DNA"/>
</dbReference>
<organism evidence="2 3">
    <name type="scientific">Reticulomyxa filosa</name>
    <dbReference type="NCBI Taxonomy" id="46433"/>
    <lineage>
        <taxon>Eukaryota</taxon>
        <taxon>Sar</taxon>
        <taxon>Rhizaria</taxon>
        <taxon>Retaria</taxon>
        <taxon>Foraminifera</taxon>
        <taxon>Monothalamids</taxon>
        <taxon>Reticulomyxidae</taxon>
        <taxon>Reticulomyxa</taxon>
    </lineage>
</organism>
<reference evidence="2 3" key="1">
    <citation type="journal article" date="2013" name="Curr. Biol.">
        <title>The Genome of the Foraminiferan Reticulomyxa filosa.</title>
        <authorList>
            <person name="Glockner G."/>
            <person name="Hulsmann N."/>
            <person name="Schleicher M."/>
            <person name="Noegel A.A."/>
            <person name="Eichinger L."/>
            <person name="Gallinger C."/>
            <person name="Pawlowski J."/>
            <person name="Sierra R."/>
            <person name="Euteneuer U."/>
            <person name="Pillet L."/>
            <person name="Moustafa A."/>
            <person name="Platzer M."/>
            <person name="Groth M."/>
            <person name="Szafranski K."/>
            <person name="Schliwa M."/>
        </authorList>
    </citation>
    <scope>NUCLEOTIDE SEQUENCE [LARGE SCALE GENOMIC DNA]</scope>
</reference>
<evidence type="ECO:0000313" key="3">
    <source>
        <dbReference type="Proteomes" id="UP000023152"/>
    </source>
</evidence>
<evidence type="ECO:0000313" key="2">
    <source>
        <dbReference type="EMBL" id="ETO33067.1"/>
    </source>
</evidence>